<organism evidence="6 7">
    <name type="scientific">Klebsiella pneumoniae</name>
    <dbReference type="NCBI Taxonomy" id="573"/>
    <lineage>
        <taxon>Bacteria</taxon>
        <taxon>Pseudomonadati</taxon>
        <taxon>Pseudomonadota</taxon>
        <taxon>Gammaproteobacteria</taxon>
        <taxon>Enterobacterales</taxon>
        <taxon>Enterobacteriaceae</taxon>
        <taxon>Klebsiella/Raoultella group</taxon>
        <taxon>Klebsiella</taxon>
        <taxon>Klebsiella pneumoniae complex</taxon>
    </lineage>
</organism>
<dbReference type="InterPro" id="IPR043502">
    <property type="entry name" value="DNA/RNA_pol_sf"/>
</dbReference>
<dbReference type="Pfam" id="PF00136">
    <property type="entry name" value="DNA_pol_B"/>
    <property type="match status" value="1"/>
</dbReference>
<proteinExistence type="predicted"/>
<dbReference type="GO" id="GO:0045004">
    <property type="term" value="P:DNA replication proofreading"/>
    <property type="evidence" value="ECO:0007669"/>
    <property type="project" value="TreeGrafter"/>
</dbReference>
<evidence type="ECO:0000256" key="2">
    <source>
        <dbReference type="ARBA" id="ARBA00022679"/>
    </source>
</evidence>
<dbReference type="Proteomes" id="UP000282433">
    <property type="component" value="Chromosome"/>
</dbReference>
<dbReference type="InterPro" id="IPR042087">
    <property type="entry name" value="DNA_pol_B_thumb"/>
</dbReference>
<gene>
    <name evidence="6" type="primary">polB_1</name>
    <name evidence="6" type="ORF">NCTC13635_05026</name>
</gene>
<dbReference type="InterPro" id="IPR050240">
    <property type="entry name" value="DNA_pol_type-B"/>
</dbReference>
<dbReference type="GO" id="GO:0009432">
    <property type="term" value="P:SOS response"/>
    <property type="evidence" value="ECO:0007669"/>
    <property type="project" value="TreeGrafter"/>
</dbReference>
<name>A0A3S4HCJ6_KLEPN</name>
<evidence type="ECO:0000256" key="1">
    <source>
        <dbReference type="ARBA" id="ARBA00012417"/>
    </source>
</evidence>
<evidence type="ECO:0000313" key="7">
    <source>
        <dbReference type="Proteomes" id="UP000282433"/>
    </source>
</evidence>
<evidence type="ECO:0000259" key="5">
    <source>
        <dbReference type="Pfam" id="PF00136"/>
    </source>
</evidence>
<feature type="domain" description="DNA-directed DNA polymerase family B multifunctional" evidence="5">
    <location>
        <begin position="1"/>
        <end position="133"/>
    </location>
</feature>
<protein>
    <recommendedName>
        <fullName evidence="1">DNA-directed DNA polymerase</fullName>
        <ecNumber evidence="1">2.7.7.7</ecNumber>
    </recommendedName>
</protein>
<dbReference type="GO" id="GO:0003887">
    <property type="term" value="F:DNA-directed DNA polymerase activity"/>
    <property type="evidence" value="ECO:0007669"/>
    <property type="project" value="UniProtKB-KW"/>
</dbReference>
<dbReference type="SUPFAM" id="SSF56672">
    <property type="entry name" value="DNA/RNA polymerases"/>
    <property type="match status" value="1"/>
</dbReference>
<dbReference type="FunFam" id="1.10.132.60:FF:000008">
    <property type="entry name" value="DNA polymerase"/>
    <property type="match status" value="1"/>
</dbReference>
<dbReference type="InterPro" id="IPR006134">
    <property type="entry name" value="DNA-dir_DNA_pol_B_multi_dom"/>
</dbReference>
<accession>A0A3S4HCJ6</accession>
<dbReference type="EC" id="2.7.7.7" evidence="1"/>
<dbReference type="Gene3D" id="1.10.132.60">
    <property type="entry name" value="DNA polymerase family B, C-terminal domain"/>
    <property type="match status" value="1"/>
</dbReference>
<evidence type="ECO:0000256" key="3">
    <source>
        <dbReference type="ARBA" id="ARBA00022695"/>
    </source>
</evidence>
<evidence type="ECO:0000313" key="6">
    <source>
        <dbReference type="EMBL" id="VEB05174.1"/>
    </source>
</evidence>
<keyword evidence="3 6" id="KW-0548">Nucleotidyltransferase</keyword>
<dbReference type="GO" id="GO:0008296">
    <property type="term" value="F:3'-5'-DNA exonuclease activity"/>
    <property type="evidence" value="ECO:0007669"/>
    <property type="project" value="TreeGrafter"/>
</dbReference>
<dbReference type="EMBL" id="LR134162">
    <property type="protein sequence ID" value="VEB05174.1"/>
    <property type="molecule type" value="Genomic_DNA"/>
</dbReference>
<dbReference type="PANTHER" id="PTHR10322:SF23">
    <property type="entry name" value="DNA POLYMERASE DELTA CATALYTIC SUBUNIT"/>
    <property type="match status" value="1"/>
</dbReference>
<evidence type="ECO:0000256" key="4">
    <source>
        <dbReference type="ARBA" id="ARBA00022932"/>
    </source>
</evidence>
<reference evidence="6 7" key="1">
    <citation type="submission" date="2018-12" db="EMBL/GenBank/DDBJ databases">
        <authorList>
            <consortium name="Pathogen Informatics"/>
        </authorList>
    </citation>
    <scope>NUCLEOTIDE SEQUENCE [LARGE SCALE GENOMIC DNA]</scope>
    <source>
        <strain evidence="6 7">NCTC13635</strain>
    </source>
</reference>
<keyword evidence="2 6" id="KW-0808">Transferase</keyword>
<sequence length="213" mass="25000">MVFKGLETVRTDWTPLAQQFQQELYLRIFRNQPYQDYVRETIARLMNGELDEQLVYRKRLRRPLAEYQRNVPPHVRAARLADEHNLKLGRAQQYQQRGTIKYVWTTSGPEPVDYQQSPLDYDHYLTKQLQPVAEGILPFVNDDFATIVTGQLGAILIFCHPFHGHESLKMKREENVTNVLPSSNIAPFPFLAPILTHLRLFMEMINYCLQLKN</sequence>
<dbReference type="GO" id="GO:0003677">
    <property type="term" value="F:DNA binding"/>
    <property type="evidence" value="ECO:0007669"/>
    <property type="project" value="InterPro"/>
</dbReference>
<dbReference type="GO" id="GO:0000166">
    <property type="term" value="F:nucleotide binding"/>
    <property type="evidence" value="ECO:0007669"/>
    <property type="project" value="InterPro"/>
</dbReference>
<keyword evidence="4" id="KW-0239">DNA-directed DNA polymerase</keyword>
<dbReference type="PANTHER" id="PTHR10322">
    <property type="entry name" value="DNA POLYMERASE CATALYTIC SUBUNIT"/>
    <property type="match status" value="1"/>
</dbReference>
<dbReference type="AlphaFoldDB" id="A0A3S4HCJ6"/>